<keyword evidence="2 3" id="KW-0472">Membrane</keyword>
<evidence type="ECO:0000313" key="6">
    <source>
        <dbReference type="Proteomes" id="UP000675994"/>
    </source>
</evidence>
<gene>
    <name evidence="5" type="ORF">IPU22_10320</name>
</gene>
<sequence length="409" mass="48037">MNVNKRKTTRLTYFIISVTIIVIFASGLYLYHQFKLLSEEDQFTLEDRAQHQKEHTPEKTEEIQPLKTVVDQQNPVYKTIDQYLESVQFNGTIAVFEDGKLKMDKGYGYQDFESQKKNSPNTIFLIGSAQKFLTGMIVKKLEIENKIHVEDSVTKYIPDFQFPQDITIQDLLRHQSGLYKYQGSDDISDLDGAIQSIEARGIDPNFYHKHFYNDANYLVLAKVIENVTGQSYVQNYYRYIANPFKLMHSAFFDDERYKGDMAKGYRFDNQTQNVAFREPHYLNQYYGAGNLYMSAHDMGVLVRKLQTNHIFPEKVTLPYIHEFMTTRYPEKYRYGFYVYNNFNRINGIFFNQIFTTYYNDKYIVVLGTNYDQPKPNNNEARIKHIYFDILNQHAIVNQPGVTVPVPKSP</sequence>
<accession>A0AAQ0D8X1</accession>
<name>A0AAQ0D8X1_9STAP</name>
<evidence type="ECO:0000313" key="5">
    <source>
        <dbReference type="EMBL" id="QUM70628.1"/>
    </source>
</evidence>
<dbReference type="PANTHER" id="PTHR46825">
    <property type="entry name" value="D-ALANYL-D-ALANINE-CARBOXYPEPTIDASE/ENDOPEPTIDASE AMPH"/>
    <property type="match status" value="1"/>
</dbReference>
<dbReference type="AlphaFoldDB" id="A0AAQ0D8X1"/>
<protein>
    <submittedName>
        <fullName evidence="5">Beta-lactamase family protein</fullName>
    </submittedName>
</protein>
<evidence type="ECO:0000256" key="2">
    <source>
        <dbReference type="ARBA" id="ARBA00023136"/>
    </source>
</evidence>
<reference evidence="5" key="1">
    <citation type="journal article" date="2021" name="Front. Microbiol.">
        <title>Presence and Characterization of a Novel cfr-Carrying Tn558 Transposon Derivative in Staphylococcus delphini Isolated From Retail Food.</title>
        <authorList>
            <person name="Zhang F."/>
            <person name="Wu S."/>
            <person name="Huang J."/>
            <person name="Yang R."/>
            <person name="Zhang J."/>
            <person name="Lei T."/>
            <person name="Dai J."/>
            <person name="Ding Y."/>
            <person name="Xue L."/>
            <person name="Wang J."/>
            <person name="Chen M."/>
            <person name="Wu Q."/>
        </authorList>
    </citation>
    <scope>NUCLEOTIDE SEQUENCE</scope>
    <source>
        <strain evidence="5">2794-1</strain>
    </source>
</reference>
<dbReference type="Proteomes" id="UP000675994">
    <property type="component" value="Chromosome"/>
</dbReference>
<evidence type="ECO:0000259" key="4">
    <source>
        <dbReference type="Pfam" id="PF00144"/>
    </source>
</evidence>
<dbReference type="InterPro" id="IPR001466">
    <property type="entry name" value="Beta-lactam-related"/>
</dbReference>
<keyword evidence="3" id="KW-0812">Transmembrane</keyword>
<keyword evidence="3" id="KW-1133">Transmembrane helix</keyword>
<comment type="subcellular location">
    <subcellularLocation>
        <location evidence="1">Membrane</location>
    </subcellularLocation>
</comment>
<feature type="domain" description="Beta-lactamase-related" evidence="4">
    <location>
        <begin position="79"/>
        <end position="379"/>
    </location>
</feature>
<dbReference type="GO" id="GO:0016020">
    <property type="term" value="C:membrane"/>
    <property type="evidence" value="ECO:0007669"/>
    <property type="project" value="UniProtKB-SubCell"/>
</dbReference>
<dbReference type="InterPro" id="IPR050491">
    <property type="entry name" value="AmpC-like"/>
</dbReference>
<dbReference type="Pfam" id="PF00144">
    <property type="entry name" value="Beta-lactamase"/>
    <property type="match status" value="1"/>
</dbReference>
<dbReference type="EMBL" id="CP063367">
    <property type="protein sequence ID" value="QUM70628.1"/>
    <property type="molecule type" value="Genomic_DNA"/>
</dbReference>
<dbReference type="SUPFAM" id="SSF56601">
    <property type="entry name" value="beta-lactamase/transpeptidase-like"/>
    <property type="match status" value="1"/>
</dbReference>
<dbReference type="InterPro" id="IPR012338">
    <property type="entry name" value="Beta-lactam/transpept-like"/>
</dbReference>
<evidence type="ECO:0000256" key="3">
    <source>
        <dbReference type="SAM" id="Phobius"/>
    </source>
</evidence>
<proteinExistence type="predicted"/>
<dbReference type="PANTHER" id="PTHR46825:SF11">
    <property type="entry name" value="PENICILLIN-BINDING PROTEIN 4"/>
    <property type="match status" value="1"/>
</dbReference>
<organism evidence="5 6">
    <name type="scientific">Staphylococcus delphini</name>
    <dbReference type="NCBI Taxonomy" id="53344"/>
    <lineage>
        <taxon>Bacteria</taxon>
        <taxon>Bacillati</taxon>
        <taxon>Bacillota</taxon>
        <taxon>Bacilli</taxon>
        <taxon>Bacillales</taxon>
        <taxon>Staphylococcaceae</taxon>
        <taxon>Staphylococcus</taxon>
        <taxon>Staphylococcus intermedius group</taxon>
    </lineage>
</organism>
<dbReference type="Gene3D" id="3.40.710.10">
    <property type="entry name" value="DD-peptidase/beta-lactamase superfamily"/>
    <property type="match status" value="1"/>
</dbReference>
<evidence type="ECO:0000256" key="1">
    <source>
        <dbReference type="ARBA" id="ARBA00004370"/>
    </source>
</evidence>
<feature type="transmembrane region" description="Helical" evidence="3">
    <location>
        <begin position="12"/>
        <end position="31"/>
    </location>
</feature>